<dbReference type="Proteomes" id="UP000030640">
    <property type="component" value="Unassembled WGS sequence"/>
</dbReference>
<feature type="region of interest" description="Disordered" evidence="1">
    <location>
        <begin position="299"/>
        <end position="319"/>
    </location>
</feature>
<feature type="transmembrane region" description="Helical" evidence="2">
    <location>
        <begin position="454"/>
        <end position="473"/>
    </location>
</feature>
<dbReference type="VEuPathDB" id="PlasmoDB:C922_05544"/>
<evidence type="ECO:0000256" key="1">
    <source>
        <dbReference type="SAM" id="MobiDB-lite"/>
    </source>
</evidence>
<keyword evidence="2" id="KW-1133">Transmembrane helix</keyword>
<dbReference type="GeneID" id="20040818"/>
<sequence length="499" mass="53683">MDGGLWTIHRGGLRNELKGISPWSAAWCQDSNSIGGFCTGALPKSPKDTRWAGLANWLTLGLGTRGTEVWQNIKSSWSQKSVDGQEGYNSTSWKTFLAKIFEEMITQAKQVGNGHANQLNIWDEADWSNALGRNHQVAKDIITTPTGQSFIGVLACIVLGLLRVGGSEEDSSGKYPGVCGRVVNEMRISIGDWNSWNEDNTRGLQYPAGKKCGFNQIQSNCPEARFALLLSVVEALMKVCPQCGPYNLNYWFKRPPNQATKQRTSYCQIDAGMLKCSSEIPSSDNPAKRITVTQYSYYQPLPHAPTPKANTETSKADNSMVTSQQTNGLLPTAGDTQVLVLLEQSPEEPASQGREEEQVHANNGTHKAIDISLASSGGSDQEHGVDPHQGETAQIPGPPEQPSPSGASRHGNMPQEMSQGDVVKQSEPGGISESSIRKSEGAADSGMRGSMGGILGGFFGTVILGAIGSYGLWRIYGRKGPNLGGQGLRPGGRISYKVL</sequence>
<feature type="compositionally biased region" description="Basic and acidic residues" evidence="1">
    <location>
        <begin position="380"/>
        <end position="389"/>
    </location>
</feature>
<organism evidence="3 4">
    <name type="scientific">Plasmodium inui San Antonio 1</name>
    <dbReference type="NCBI Taxonomy" id="1237626"/>
    <lineage>
        <taxon>Eukaryota</taxon>
        <taxon>Sar</taxon>
        <taxon>Alveolata</taxon>
        <taxon>Apicomplexa</taxon>
        <taxon>Aconoidasida</taxon>
        <taxon>Haemosporida</taxon>
        <taxon>Plasmodiidae</taxon>
        <taxon>Plasmodium</taxon>
        <taxon>Plasmodium (Plasmodium)</taxon>
    </lineage>
</organism>
<accession>W7AFL2</accession>
<dbReference type="EMBL" id="KI965553">
    <property type="protein sequence ID" value="EUD64071.1"/>
    <property type="molecule type" value="Genomic_DNA"/>
</dbReference>
<dbReference type="RefSeq" id="XP_008819337.1">
    <property type="nucleotide sequence ID" value="XM_008821115.1"/>
</dbReference>
<feature type="region of interest" description="Disordered" evidence="1">
    <location>
        <begin position="374"/>
        <end position="446"/>
    </location>
</feature>
<evidence type="ECO:0000313" key="4">
    <source>
        <dbReference type="Proteomes" id="UP000030640"/>
    </source>
</evidence>
<keyword evidence="2" id="KW-0812">Transmembrane</keyword>
<feature type="compositionally biased region" description="Polar residues" evidence="1">
    <location>
        <begin position="308"/>
        <end position="319"/>
    </location>
</feature>
<protein>
    <submittedName>
        <fullName evidence="3">Uncharacterized protein</fullName>
    </submittedName>
</protein>
<name>W7AFL2_9APIC</name>
<keyword evidence="4" id="KW-1185">Reference proteome</keyword>
<evidence type="ECO:0000313" key="3">
    <source>
        <dbReference type="EMBL" id="EUD64071.1"/>
    </source>
</evidence>
<proteinExistence type="predicted"/>
<evidence type="ECO:0000256" key="2">
    <source>
        <dbReference type="SAM" id="Phobius"/>
    </source>
</evidence>
<reference evidence="3 4" key="1">
    <citation type="submission" date="2013-02" db="EMBL/GenBank/DDBJ databases">
        <title>The Genome Sequence of Plasmodium inui San Antonio 1.</title>
        <authorList>
            <consortium name="The Broad Institute Genome Sequencing Platform"/>
            <consortium name="The Broad Institute Genome Sequencing Center for Infectious Disease"/>
            <person name="Neafsey D."/>
            <person name="Cheeseman I."/>
            <person name="Volkman S."/>
            <person name="Adams J."/>
            <person name="Walker B."/>
            <person name="Young S.K."/>
            <person name="Zeng Q."/>
            <person name="Gargeya S."/>
            <person name="Fitzgerald M."/>
            <person name="Haas B."/>
            <person name="Abouelleil A."/>
            <person name="Alvarado L."/>
            <person name="Arachchi H.M."/>
            <person name="Berlin A.M."/>
            <person name="Chapman S.B."/>
            <person name="Dewar J."/>
            <person name="Goldberg J."/>
            <person name="Griggs A."/>
            <person name="Gujja S."/>
            <person name="Hansen M."/>
            <person name="Howarth C."/>
            <person name="Imamovic A."/>
            <person name="Larimer J."/>
            <person name="McCowan C."/>
            <person name="Murphy C."/>
            <person name="Neiman D."/>
            <person name="Pearson M."/>
            <person name="Priest M."/>
            <person name="Roberts A."/>
            <person name="Saif S."/>
            <person name="Shea T."/>
            <person name="Sisk P."/>
            <person name="Sykes S."/>
            <person name="Wortman J."/>
            <person name="Nusbaum C."/>
            <person name="Birren B."/>
        </authorList>
    </citation>
    <scope>NUCLEOTIDE SEQUENCE [LARGE SCALE GENOMIC DNA]</scope>
    <source>
        <strain evidence="3 4">San Antonio 1</strain>
    </source>
</reference>
<keyword evidence="2" id="KW-0472">Membrane</keyword>
<gene>
    <name evidence="3" type="ORF">C922_05544</name>
</gene>
<dbReference type="AlphaFoldDB" id="W7AFL2"/>